<keyword evidence="3" id="KW-0378">Hydrolase</keyword>
<dbReference type="Gene3D" id="3.90.226.10">
    <property type="entry name" value="2-enoyl-CoA Hydratase, Chain A, domain 1"/>
    <property type="match status" value="1"/>
</dbReference>
<sequence>MHSTPEASEKRTIVERNGALGHIRLNRPKALNSLTLDMVRDIDEAMDRFESDHDIAVVLISGEGERGFCAGGDIRAVYDAGRAGSAAPIDFWAEEYRLNARIARYPKAYVAFMDGIVMGGGAGLTVHGSHRIVTERTRFAMPETGIGFYPDVGGSWFLTRGPGELGTYIALTGEILGAGDVILAGLADHHVPSECFADLTDELAGLSQCGAAEVGAAIATFVTEPVPCTLALVRDEIDRLFRFDTIEEIIAALEEESSDFALKTLETLHRKSPLSLKVTLRLLRFGTSSASLEECLEREFSALTGVMKSHDFYEGVRAAVIDKDRNPKWQPASLDVVTEADMEPYFTPSPQPLFSES</sequence>
<evidence type="ECO:0000256" key="3">
    <source>
        <dbReference type="ARBA" id="ARBA00022801"/>
    </source>
</evidence>
<dbReference type="NCBIfam" id="NF004127">
    <property type="entry name" value="PRK05617.1"/>
    <property type="match status" value="1"/>
</dbReference>
<organism evidence="5 6">
    <name type="scientific">Pararhizobium capsulatum DSM 1112</name>
    <dbReference type="NCBI Taxonomy" id="1121113"/>
    <lineage>
        <taxon>Bacteria</taxon>
        <taxon>Pseudomonadati</taxon>
        <taxon>Pseudomonadota</taxon>
        <taxon>Alphaproteobacteria</taxon>
        <taxon>Hyphomicrobiales</taxon>
        <taxon>Rhizobiaceae</taxon>
        <taxon>Rhizobium/Agrobacterium group</taxon>
        <taxon>Pararhizobium</taxon>
    </lineage>
</organism>
<evidence type="ECO:0000259" key="4">
    <source>
        <dbReference type="Pfam" id="PF16113"/>
    </source>
</evidence>
<evidence type="ECO:0000313" key="6">
    <source>
        <dbReference type="Proteomes" id="UP001230207"/>
    </source>
</evidence>
<dbReference type="InterPro" id="IPR029045">
    <property type="entry name" value="ClpP/crotonase-like_dom_sf"/>
</dbReference>
<reference evidence="5 6" key="1">
    <citation type="submission" date="2023-07" db="EMBL/GenBank/DDBJ databases">
        <title>Genomic Encyclopedia of Type Strains, Phase IV (KMG-IV): sequencing the most valuable type-strain genomes for metagenomic binning, comparative biology and taxonomic classification.</title>
        <authorList>
            <person name="Goeker M."/>
        </authorList>
    </citation>
    <scope>NUCLEOTIDE SEQUENCE [LARGE SCALE GENOMIC DNA]</scope>
    <source>
        <strain evidence="5 6">DSM 1112</strain>
    </source>
</reference>
<dbReference type="PANTHER" id="PTHR43176:SF3">
    <property type="entry name" value="3-HYDROXYISOBUTYRYL-COA HYDROLASE, MITOCHONDRIAL"/>
    <property type="match status" value="1"/>
</dbReference>
<dbReference type="InterPro" id="IPR032259">
    <property type="entry name" value="HIBYL-CoA-H"/>
</dbReference>
<dbReference type="PANTHER" id="PTHR43176">
    <property type="entry name" value="3-HYDROXYISOBUTYRYL-COA HYDROLASE-RELATED"/>
    <property type="match status" value="1"/>
</dbReference>
<evidence type="ECO:0000256" key="1">
    <source>
        <dbReference type="ARBA" id="ARBA00001709"/>
    </source>
</evidence>
<evidence type="ECO:0000256" key="2">
    <source>
        <dbReference type="ARBA" id="ARBA00011915"/>
    </source>
</evidence>
<protein>
    <recommendedName>
        <fullName evidence="2">3-hydroxyisobutyryl-CoA hydrolase</fullName>
        <ecNumber evidence="2">3.1.2.4</ecNumber>
    </recommendedName>
</protein>
<dbReference type="Proteomes" id="UP001230207">
    <property type="component" value="Unassembled WGS sequence"/>
</dbReference>
<dbReference type="EMBL" id="JAUSVF010000002">
    <property type="protein sequence ID" value="MDQ0322526.1"/>
    <property type="molecule type" value="Genomic_DNA"/>
</dbReference>
<comment type="caution">
    <text evidence="5">The sequence shown here is derived from an EMBL/GenBank/DDBJ whole genome shotgun (WGS) entry which is preliminary data.</text>
</comment>
<dbReference type="Pfam" id="PF16113">
    <property type="entry name" value="ECH_2"/>
    <property type="match status" value="1"/>
</dbReference>
<feature type="domain" description="Enoyl-CoA hydratase/isomerase" evidence="4">
    <location>
        <begin position="21"/>
        <end position="346"/>
    </location>
</feature>
<keyword evidence="6" id="KW-1185">Reference proteome</keyword>
<dbReference type="CDD" id="cd06558">
    <property type="entry name" value="crotonase-like"/>
    <property type="match status" value="1"/>
</dbReference>
<dbReference type="InterPro" id="IPR045004">
    <property type="entry name" value="ECH_dom"/>
</dbReference>
<dbReference type="RefSeq" id="WP_307234221.1">
    <property type="nucleotide sequence ID" value="NZ_JAUSVF010000002.1"/>
</dbReference>
<keyword evidence="5" id="KW-0456">Lyase</keyword>
<proteinExistence type="predicted"/>
<accession>A0ABU0BW90</accession>
<dbReference type="EC" id="3.1.2.4" evidence="2"/>
<dbReference type="GO" id="GO:0004300">
    <property type="term" value="F:enoyl-CoA hydratase activity"/>
    <property type="evidence" value="ECO:0007669"/>
    <property type="project" value="UniProtKB-EC"/>
</dbReference>
<gene>
    <name evidence="5" type="ORF">QO002_004732</name>
</gene>
<comment type="catalytic activity">
    <reaction evidence="1">
        <text>3-hydroxy-2-methylpropanoyl-CoA + H2O = 3-hydroxy-2-methylpropanoate + CoA + H(+)</text>
        <dbReference type="Rhea" id="RHEA:20888"/>
        <dbReference type="ChEBI" id="CHEBI:11805"/>
        <dbReference type="ChEBI" id="CHEBI:15377"/>
        <dbReference type="ChEBI" id="CHEBI:15378"/>
        <dbReference type="ChEBI" id="CHEBI:57287"/>
        <dbReference type="ChEBI" id="CHEBI:57340"/>
        <dbReference type="EC" id="3.1.2.4"/>
    </reaction>
</comment>
<evidence type="ECO:0000313" key="5">
    <source>
        <dbReference type="EMBL" id="MDQ0322526.1"/>
    </source>
</evidence>
<dbReference type="SUPFAM" id="SSF52096">
    <property type="entry name" value="ClpP/crotonase"/>
    <property type="match status" value="1"/>
</dbReference>
<name>A0ABU0BW90_9HYPH</name>